<keyword evidence="2" id="KW-0472">Membrane</keyword>
<organism evidence="3 4">
    <name type="scientific">Triparma laevis f. longispina</name>
    <dbReference type="NCBI Taxonomy" id="1714387"/>
    <lineage>
        <taxon>Eukaryota</taxon>
        <taxon>Sar</taxon>
        <taxon>Stramenopiles</taxon>
        <taxon>Ochrophyta</taxon>
        <taxon>Bolidophyceae</taxon>
        <taxon>Parmales</taxon>
        <taxon>Triparmaceae</taxon>
        <taxon>Triparma</taxon>
    </lineage>
</organism>
<evidence type="ECO:0000256" key="2">
    <source>
        <dbReference type="SAM" id="Phobius"/>
    </source>
</evidence>
<accession>A0A9W7FIZ0</accession>
<feature type="transmembrane region" description="Helical" evidence="2">
    <location>
        <begin position="23"/>
        <end position="41"/>
    </location>
</feature>
<comment type="caution">
    <text evidence="3">The sequence shown here is derived from an EMBL/GenBank/DDBJ whole genome shotgun (WGS) entry which is preliminary data.</text>
</comment>
<sequence>MNTDAQTLHNQCSRRKMSSYKRLVIPVTIAAIVLYGFMFGFRLEAAERERFSYRLPPQESLKGGGDAPLDAPPDTGKGRTMFPEEAPQADGFWDWTPANLETEQVPLDWLLFDLSGFGGTAVSYS</sequence>
<dbReference type="Proteomes" id="UP001165122">
    <property type="component" value="Unassembled WGS sequence"/>
</dbReference>
<keyword evidence="4" id="KW-1185">Reference proteome</keyword>
<name>A0A9W7FIZ0_9STRA</name>
<keyword evidence="2" id="KW-1133">Transmembrane helix</keyword>
<evidence type="ECO:0000256" key="1">
    <source>
        <dbReference type="SAM" id="MobiDB-lite"/>
    </source>
</evidence>
<feature type="region of interest" description="Disordered" evidence="1">
    <location>
        <begin position="56"/>
        <end position="83"/>
    </location>
</feature>
<dbReference type="AlphaFoldDB" id="A0A9W7FIZ0"/>
<evidence type="ECO:0000313" key="3">
    <source>
        <dbReference type="EMBL" id="GMI12914.1"/>
    </source>
</evidence>
<reference evidence="4" key="1">
    <citation type="journal article" date="2023" name="Commun. Biol.">
        <title>Genome analysis of Parmales, the sister group of diatoms, reveals the evolutionary specialization of diatoms from phago-mixotrophs to photoautotrophs.</title>
        <authorList>
            <person name="Ban H."/>
            <person name="Sato S."/>
            <person name="Yoshikawa S."/>
            <person name="Yamada K."/>
            <person name="Nakamura Y."/>
            <person name="Ichinomiya M."/>
            <person name="Sato N."/>
            <person name="Blanc-Mathieu R."/>
            <person name="Endo H."/>
            <person name="Kuwata A."/>
            <person name="Ogata H."/>
        </authorList>
    </citation>
    <scope>NUCLEOTIDE SEQUENCE [LARGE SCALE GENOMIC DNA]</scope>
    <source>
        <strain evidence="4">NIES 3700</strain>
    </source>
</reference>
<proteinExistence type="predicted"/>
<gene>
    <name evidence="3" type="ORF">TrLO_g3698</name>
</gene>
<evidence type="ECO:0000313" key="4">
    <source>
        <dbReference type="Proteomes" id="UP001165122"/>
    </source>
</evidence>
<protein>
    <submittedName>
        <fullName evidence="3">Uncharacterized protein</fullName>
    </submittedName>
</protein>
<dbReference type="EMBL" id="BRXW01000182">
    <property type="protein sequence ID" value="GMI12914.1"/>
    <property type="molecule type" value="Genomic_DNA"/>
</dbReference>
<keyword evidence="2" id="KW-0812">Transmembrane</keyword>